<name>A0AAN9S618_PSOTE</name>
<proteinExistence type="predicted"/>
<accession>A0AAN9S618</accession>
<dbReference type="AlphaFoldDB" id="A0AAN9S618"/>
<sequence length="86" mass="9558">MEAQVGGLVQNETNFELVIREGQVATDPGIMGLRKRVSNTMLWDFVEAHRAEIARINEANQGRLDAIQQSLTQVLLNQNPVHDSSS</sequence>
<protein>
    <submittedName>
        <fullName evidence="1">Uncharacterized protein</fullName>
    </submittedName>
</protein>
<gene>
    <name evidence="1" type="ORF">VNO78_25178</name>
</gene>
<reference evidence="1 2" key="1">
    <citation type="submission" date="2024-01" db="EMBL/GenBank/DDBJ databases">
        <title>The genomes of 5 underutilized Papilionoideae crops provide insights into root nodulation and disease resistanc.</title>
        <authorList>
            <person name="Jiang F."/>
        </authorList>
    </citation>
    <scope>NUCLEOTIDE SEQUENCE [LARGE SCALE GENOMIC DNA]</scope>
    <source>
        <strain evidence="1">DUOXIRENSHENG_FW03</strain>
        <tissue evidence="1">Leaves</tissue>
    </source>
</reference>
<evidence type="ECO:0000313" key="2">
    <source>
        <dbReference type="Proteomes" id="UP001386955"/>
    </source>
</evidence>
<evidence type="ECO:0000313" key="1">
    <source>
        <dbReference type="EMBL" id="KAK7389882.1"/>
    </source>
</evidence>
<dbReference type="EMBL" id="JAYMYS010000006">
    <property type="protein sequence ID" value="KAK7389882.1"/>
    <property type="molecule type" value="Genomic_DNA"/>
</dbReference>
<keyword evidence="2" id="KW-1185">Reference proteome</keyword>
<comment type="caution">
    <text evidence="1">The sequence shown here is derived from an EMBL/GenBank/DDBJ whole genome shotgun (WGS) entry which is preliminary data.</text>
</comment>
<organism evidence="1 2">
    <name type="scientific">Psophocarpus tetragonolobus</name>
    <name type="common">Winged bean</name>
    <name type="synonym">Dolichos tetragonolobus</name>
    <dbReference type="NCBI Taxonomy" id="3891"/>
    <lineage>
        <taxon>Eukaryota</taxon>
        <taxon>Viridiplantae</taxon>
        <taxon>Streptophyta</taxon>
        <taxon>Embryophyta</taxon>
        <taxon>Tracheophyta</taxon>
        <taxon>Spermatophyta</taxon>
        <taxon>Magnoliopsida</taxon>
        <taxon>eudicotyledons</taxon>
        <taxon>Gunneridae</taxon>
        <taxon>Pentapetalae</taxon>
        <taxon>rosids</taxon>
        <taxon>fabids</taxon>
        <taxon>Fabales</taxon>
        <taxon>Fabaceae</taxon>
        <taxon>Papilionoideae</taxon>
        <taxon>50 kb inversion clade</taxon>
        <taxon>NPAAA clade</taxon>
        <taxon>indigoferoid/millettioid clade</taxon>
        <taxon>Phaseoleae</taxon>
        <taxon>Psophocarpus</taxon>
    </lineage>
</organism>
<dbReference type="Proteomes" id="UP001386955">
    <property type="component" value="Unassembled WGS sequence"/>
</dbReference>